<proteinExistence type="predicted"/>
<dbReference type="AlphaFoldDB" id="A8XIC6"/>
<organism evidence="1 2">
    <name type="scientific">Caenorhabditis briggsae</name>
    <dbReference type="NCBI Taxonomy" id="6238"/>
    <lineage>
        <taxon>Eukaryota</taxon>
        <taxon>Metazoa</taxon>
        <taxon>Ecdysozoa</taxon>
        <taxon>Nematoda</taxon>
        <taxon>Chromadorea</taxon>
        <taxon>Rhabditida</taxon>
        <taxon>Rhabditina</taxon>
        <taxon>Rhabditomorpha</taxon>
        <taxon>Rhabditoidea</taxon>
        <taxon>Rhabditidae</taxon>
        <taxon>Peloderinae</taxon>
        <taxon>Caenorhabditis</taxon>
    </lineage>
</organism>
<dbReference type="STRING" id="6238.A8XIC6"/>
<dbReference type="FunCoup" id="A8XIC6">
    <property type="interactions" value="199"/>
</dbReference>
<dbReference type="PANTHER" id="PTHR36519:SF8">
    <property type="entry name" value="EB DOMAIN-CONTAINING PROTEIN-RELATED"/>
    <property type="match status" value="1"/>
</dbReference>
<accession>A8XIC6</accession>
<dbReference type="CTD" id="8582488"/>
<gene>
    <name evidence="1" type="ORF">CBG13630</name>
    <name evidence="1" type="ORF">CBG_13630</name>
</gene>
<reference evidence="1 2" key="1">
    <citation type="journal article" date="2003" name="PLoS Biol.">
        <title>The genome sequence of Caenorhabditis briggsae: a platform for comparative genomics.</title>
        <authorList>
            <person name="Stein L.D."/>
            <person name="Bao Z."/>
            <person name="Blasiar D."/>
            <person name="Blumenthal T."/>
            <person name="Brent M.R."/>
            <person name="Chen N."/>
            <person name="Chinwalla A."/>
            <person name="Clarke L."/>
            <person name="Clee C."/>
            <person name="Coghlan A."/>
            <person name="Coulson A."/>
            <person name="D'Eustachio P."/>
            <person name="Fitch D.H."/>
            <person name="Fulton L.A."/>
            <person name="Fulton R.E."/>
            <person name="Griffiths-Jones S."/>
            <person name="Harris T.W."/>
            <person name="Hillier L.W."/>
            <person name="Kamath R."/>
            <person name="Kuwabara P.E."/>
            <person name="Mardis E.R."/>
            <person name="Marra M.A."/>
            <person name="Miner T.L."/>
            <person name="Minx P."/>
            <person name="Mullikin J.C."/>
            <person name="Plumb R.W."/>
            <person name="Rogers J."/>
            <person name="Schein J.E."/>
            <person name="Sohrmann M."/>
            <person name="Spieth J."/>
            <person name="Stajich J.E."/>
            <person name="Wei C."/>
            <person name="Willey D."/>
            <person name="Wilson R.K."/>
            <person name="Durbin R."/>
            <person name="Waterston R.H."/>
        </authorList>
    </citation>
    <scope>NUCLEOTIDE SEQUENCE [LARGE SCALE GENOMIC DNA]</scope>
    <source>
        <strain evidence="1 2">AF16</strain>
    </source>
</reference>
<dbReference type="EMBL" id="HE601170">
    <property type="protein sequence ID" value="CAP32400.1"/>
    <property type="molecule type" value="Genomic_DNA"/>
</dbReference>
<evidence type="ECO:0000313" key="1">
    <source>
        <dbReference type="EMBL" id="CAP32400.1"/>
    </source>
</evidence>
<dbReference type="KEGG" id="cbr:CBG_13630"/>
<keyword evidence="2" id="KW-1185">Reference proteome</keyword>
<dbReference type="Proteomes" id="UP000008549">
    <property type="component" value="Unassembled WGS sequence"/>
</dbReference>
<dbReference type="GeneID" id="8582488"/>
<evidence type="ECO:0000313" key="2">
    <source>
        <dbReference type="Proteomes" id="UP000008549"/>
    </source>
</evidence>
<reference evidence="1 2" key="2">
    <citation type="journal article" date="2011" name="PLoS Genet.">
        <title>Caenorhabditis briggsae recombinant inbred line genotypes reveal inter-strain incompatibility and the evolution of recombination.</title>
        <authorList>
            <person name="Ross J.A."/>
            <person name="Koboldt D.C."/>
            <person name="Staisch J.E."/>
            <person name="Chamberlin H.M."/>
            <person name="Gupta B.P."/>
            <person name="Miller R.D."/>
            <person name="Baird S.E."/>
            <person name="Haag E.S."/>
        </authorList>
    </citation>
    <scope>NUCLEOTIDE SEQUENCE [LARGE SCALE GENOMIC DNA]</scope>
    <source>
        <strain evidence="1 2">AF16</strain>
    </source>
</reference>
<dbReference type="InParanoid" id="A8XIC6"/>
<protein>
    <submittedName>
        <fullName evidence="1">Protein CBG13630</fullName>
    </submittedName>
</protein>
<sequence>MDFVIKLKNSLKWVESEVLYQRCKIVIVLLISFLVLCVLSQEFSGIISAQRCMRDSECIGSDVCHVRRCLPISELRQCDMSPDGDDCGFEYFCVGGVCWYMSDISMGRKHSFVPMTCTHPLECPDNRKCVNGLCVTVVVVVEPSATATDFFCTKKPEISFFVLRIFRFLQLALHKFKFP</sequence>
<dbReference type="HOGENOM" id="CLU_1504769_0_0_1"/>
<dbReference type="PANTHER" id="PTHR36519">
    <property type="entry name" value="FIP (FUNGUS-INDUCED PROTEIN) RELATED-RELATED"/>
    <property type="match status" value="1"/>
</dbReference>
<name>A8XIC6_CAEBR</name>
<dbReference type="eggNOG" id="KOG1217">
    <property type="taxonomic scope" value="Eukaryota"/>
</dbReference>
<dbReference type="RefSeq" id="XP_002640493.1">
    <property type="nucleotide sequence ID" value="XM_002640447.1"/>
</dbReference>